<dbReference type="PROSITE" id="PS51419">
    <property type="entry name" value="RAB"/>
    <property type="match status" value="1"/>
</dbReference>
<keyword evidence="5" id="KW-0342">GTP-binding</keyword>
<dbReference type="InterPro" id="IPR027417">
    <property type="entry name" value="P-loop_NTPase"/>
</dbReference>
<dbReference type="NCBIfam" id="TIGR00231">
    <property type="entry name" value="small_GTP"/>
    <property type="match status" value="1"/>
</dbReference>
<dbReference type="SMART" id="SM00174">
    <property type="entry name" value="RHO"/>
    <property type="match status" value="1"/>
</dbReference>
<dbReference type="PRINTS" id="PR00449">
    <property type="entry name" value="RASTRNSFRMNG"/>
</dbReference>
<dbReference type="AlphaFoldDB" id="A0A9Q3HUF6"/>
<dbReference type="GO" id="GO:0005886">
    <property type="term" value="C:plasma membrane"/>
    <property type="evidence" value="ECO:0007669"/>
    <property type="project" value="UniProtKB-SubCell"/>
</dbReference>
<dbReference type="InterPro" id="IPR001806">
    <property type="entry name" value="Small_GTPase"/>
</dbReference>
<keyword evidence="2" id="KW-1003">Cell membrane</keyword>
<comment type="caution">
    <text evidence="10">The sequence shown here is derived from an EMBL/GenBank/DDBJ whole genome shotgun (WGS) entry which is preliminary data.</text>
</comment>
<keyword evidence="3" id="KW-0488">Methylation</keyword>
<comment type="subcellular location">
    <subcellularLocation>
        <location evidence="1">Cell membrane</location>
        <topology evidence="1">Lipid-anchor</topology>
    </subcellularLocation>
</comment>
<accession>A0A9Q3HUF6</accession>
<evidence type="ECO:0000256" key="4">
    <source>
        <dbReference type="ARBA" id="ARBA00022741"/>
    </source>
</evidence>
<protein>
    <submittedName>
        <fullName evidence="10">Uncharacterized protein</fullName>
    </submittedName>
</protein>
<evidence type="ECO:0000256" key="8">
    <source>
        <dbReference type="ARBA" id="ARBA00023289"/>
    </source>
</evidence>
<dbReference type="GO" id="GO:0003924">
    <property type="term" value="F:GTPase activity"/>
    <property type="evidence" value="ECO:0007669"/>
    <property type="project" value="InterPro"/>
</dbReference>
<keyword evidence="4" id="KW-0547">Nucleotide-binding</keyword>
<feature type="region of interest" description="Disordered" evidence="9">
    <location>
        <begin position="1"/>
        <end position="39"/>
    </location>
</feature>
<keyword evidence="11" id="KW-1185">Reference proteome</keyword>
<evidence type="ECO:0000256" key="3">
    <source>
        <dbReference type="ARBA" id="ARBA00022481"/>
    </source>
</evidence>
<dbReference type="FunFam" id="3.40.50.300:FF:000573">
    <property type="entry name" value="RHO family GTPase Rho2"/>
    <property type="match status" value="1"/>
</dbReference>
<evidence type="ECO:0000256" key="1">
    <source>
        <dbReference type="ARBA" id="ARBA00004193"/>
    </source>
</evidence>
<evidence type="ECO:0000313" key="10">
    <source>
        <dbReference type="EMBL" id="MBW0515544.1"/>
    </source>
</evidence>
<sequence>MSLALDHPPPLDRLVMSLPTPNLPSSPPQAAHHDSSSPHTVTRRKLVIIGDGACGKTSLLSVFAMGEFPEDYEPTIFENYVAEIRLDGKPVQLALWDTAGQEEYERLRPLSYSKSHVILIAFAIDTPDSLENVTVKWIEEVRSICGPTIPVILVGCKKDLRDVDGGLNPSAFVQTSQAEQVAASINARCYMECSALKNEGVDAIFEAATRAAMLRQENESQALRKAIVAWLFDRNVGSYKQLETEFEEKTMCHLISFFRAYVCLLQPDFTLKCSSISFCRSLGILFVNMYLNFPFIDCFGFLMLSAV</sequence>
<evidence type="ECO:0000256" key="2">
    <source>
        <dbReference type="ARBA" id="ARBA00022475"/>
    </source>
</evidence>
<keyword evidence="7" id="KW-0449">Lipoprotein</keyword>
<reference evidence="10" key="1">
    <citation type="submission" date="2021-03" db="EMBL/GenBank/DDBJ databases">
        <title>Draft genome sequence of rust myrtle Austropuccinia psidii MF-1, a brazilian biotype.</title>
        <authorList>
            <person name="Quecine M.C."/>
            <person name="Pachon D.M.R."/>
            <person name="Bonatelli M.L."/>
            <person name="Correr F.H."/>
            <person name="Franceschini L.M."/>
            <person name="Leite T.F."/>
            <person name="Margarido G.R.A."/>
            <person name="Almeida C.A."/>
            <person name="Ferrarezi J.A."/>
            <person name="Labate C.A."/>
        </authorList>
    </citation>
    <scope>NUCLEOTIDE SEQUENCE</scope>
    <source>
        <strain evidence="10">MF-1</strain>
    </source>
</reference>
<dbReference type="SMART" id="SM00175">
    <property type="entry name" value="RAB"/>
    <property type="match status" value="1"/>
</dbReference>
<evidence type="ECO:0000256" key="9">
    <source>
        <dbReference type="SAM" id="MobiDB-lite"/>
    </source>
</evidence>
<evidence type="ECO:0000256" key="6">
    <source>
        <dbReference type="ARBA" id="ARBA00023136"/>
    </source>
</evidence>
<dbReference type="SMART" id="SM00173">
    <property type="entry name" value="RAS"/>
    <property type="match status" value="1"/>
</dbReference>
<dbReference type="Gene3D" id="3.40.50.300">
    <property type="entry name" value="P-loop containing nucleotide triphosphate hydrolases"/>
    <property type="match status" value="1"/>
</dbReference>
<evidence type="ECO:0000256" key="5">
    <source>
        <dbReference type="ARBA" id="ARBA00023134"/>
    </source>
</evidence>
<dbReference type="Pfam" id="PF00071">
    <property type="entry name" value="Ras"/>
    <property type="match status" value="1"/>
</dbReference>
<dbReference type="GO" id="GO:0007163">
    <property type="term" value="P:establishment or maintenance of cell polarity"/>
    <property type="evidence" value="ECO:0007669"/>
    <property type="project" value="UniProtKB-ARBA"/>
</dbReference>
<dbReference type="Proteomes" id="UP000765509">
    <property type="component" value="Unassembled WGS sequence"/>
</dbReference>
<dbReference type="SMART" id="SM00176">
    <property type="entry name" value="RAN"/>
    <property type="match status" value="1"/>
</dbReference>
<dbReference type="GO" id="GO:0007264">
    <property type="term" value="P:small GTPase-mediated signal transduction"/>
    <property type="evidence" value="ECO:0007669"/>
    <property type="project" value="InterPro"/>
</dbReference>
<proteinExistence type="predicted"/>
<keyword evidence="6" id="KW-0472">Membrane</keyword>
<dbReference type="OrthoDB" id="8830751at2759"/>
<dbReference type="InterPro" id="IPR003578">
    <property type="entry name" value="Small_GTPase_Rho"/>
</dbReference>
<name>A0A9Q3HUF6_9BASI</name>
<dbReference type="PROSITE" id="PS51421">
    <property type="entry name" value="RAS"/>
    <property type="match status" value="1"/>
</dbReference>
<evidence type="ECO:0000313" key="11">
    <source>
        <dbReference type="Proteomes" id="UP000765509"/>
    </source>
</evidence>
<dbReference type="InterPro" id="IPR005225">
    <property type="entry name" value="Small_GTP-bd"/>
</dbReference>
<dbReference type="PANTHER" id="PTHR24072">
    <property type="entry name" value="RHO FAMILY GTPASE"/>
    <property type="match status" value="1"/>
</dbReference>
<dbReference type="EMBL" id="AVOT02024689">
    <property type="protein sequence ID" value="MBW0515544.1"/>
    <property type="molecule type" value="Genomic_DNA"/>
</dbReference>
<gene>
    <name evidence="10" type="ORF">O181_055259</name>
</gene>
<organism evidence="10 11">
    <name type="scientific">Austropuccinia psidii MF-1</name>
    <dbReference type="NCBI Taxonomy" id="1389203"/>
    <lineage>
        <taxon>Eukaryota</taxon>
        <taxon>Fungi</taxon>
        <taxon>Dikarya</taxon>
        <taxon>Basidiomycota</taxon>
        <taxon>Pucciniomycotina</taxon>
        <taxon>Pucciniomycetes</taxon>
        <taxon>Pucciniales</taxon>
        <taxon>Sphaerophragmiaceae</taxon>
        <taxon>Austropuccinia</taxon>
    </lineage>
</organism>
<dbReference type="PROSITE" id="PS51420">
    <property type="entry name" value="RHO"/>
    <property type="match status" value="1"/>
</dbReference>
<dbReference type="SUPFAM" id="SSF52540">
    <property type="entry name" value="P-loop containing nucleoside triphosphate hydrolases"/>
    <property type="match status" value="1"/>
</dbReference>
<keyword evidence="8" id="KW-0636">Prenylation</keyword>
<evidence type="ECO:0000256" key="7">
    <source>
        <dbReference type="ARBA" id="ARBA00023288"/>
    </source>
</evidence>
<dbReference type="GO" id="GO:0005525">
    <property type="term" value="F:GTP binding"/>
    <property type="evidence" value="ECO:0007669"/>
    <property type="project" value="UniProtKB-KW"/>
</dbReference>